<feature type="domain" description="Protein kinase" evidence="1">
    <location>
        <begin position="267"/>
        <end position="545"/>
    </location>
</feature>
<proteinExistence type="predicted"/>
<dbReference type="InterPro" id="IPR008271">
    <property type="entry name" value="Ser/Thr_kinase_AS"/>
</dbReference>
<dbReference type="InterPro" id="IPR043891">
    <property type="entry name" value="SPARK"/>
</dbReference>
<dbReference type="GO" id="GO:0005524">
    <property type="term" value="F:ATP binding"/>
    <property type="evidence" value="ECO:0007669"/>
    <property type="project" value="InterPro"/>
</dbReference>
<dbReference type="EMBL" id="OIVN01002201">
    <property type="protein sequence ID" value="SPD01436.1"/>
    <property type="molecule type" value="Genomic_DNA"/>
</dbReference>
<name>A0A2N9GFX9_FAGSY</name>
<sequence>MAKHILDFLCSNQIKHREELHSLISLFVFVSTVNLVFSQTSVTDCILNIQLSSSLNSSNCEATNWGGFINNSNCCSVVFDDYLYALGRLANQTGQIYLNFTEQNKCLNSMKSSDQNIWDCGIDKLTSGVGGCFDYVITDVITKLGNNMKNLGEGCKLLDLDGTLSQACSDCLRGWKEIGAATESTKLEADICRFTILVTLTSKRIDDERWVHAVYNCLGGQDLSKDELGGKASGGFKFRTASNDTISEESTCHKLPAKEVYSATNNLSTSNYIGQGIAGENLAVLSVSRKVYKGMLSNGQHVAVKHIINDGQVETFVREVTSLSHFRHPNLVRLLGYCENEDEYFLVYELCHNGNLSEWMFGKFKVLSWIQRVVIAIDGAKGLWFLHTYPEGCIVHRDIKPANILIDANFQAKLSDFGLSKVMEVDQSHVSSEVRGTFGYVDPEYRRNHHVNASGDVYSFGIVLLQLLSGQRVINLNSNRTMSLNKTARILTRGGDITEFADPKLNGEYSVEAFELILKLALSCTGLKQQRPSMEQVVSRLDKALEISKQVKSFTSRSTT</sequence>
<accession>A0A2N9GFX9</accession>
<dbReference type="SMART" id="SM00220">
    <property type="entry name" value="S_TKc"/>
    <property type="match status" value="1"/>
</dbReference>
<dbReference type="FunFam" id="1.10.510.10:FF:000530">
    <property type="entry name" value="probable receptor-like protein kinase At5g59700"/>
    <property type="match status" value="1"/>
</dbReference>
<dbReference type="PROSITE" id="PS50011">
    <property type="entry name" value="PROTEIN_KINASE_DOM"/>
    <property type="match status" value="1"/>
</dbReference>
<dbReference type="InterPro" id="IPR051564">
    <property type="entry name" value="LRR_receptor-like_kinase"/>
</dbReference>
<evidence type="ECO:0000259" key="1">
    <source>
        <dbReference type="PROSITE" id="PS50011"/>
    </source>
</evidence>
<dbReference type="PROSITE" id="PS00108">
    <property type="entry name" value="PROTEIN_KINASE_ST"/>
    <property type="match status" value="1"/>
</dbReference>
<dbReference type="InterPro" id="IPR011009">
    <property type="entry name" value="Kinase-like_dom_sf"/>
</dbReference>
<protein>
    <recommendedName>
        <fullName evidence="1">Protein kinase domain-containing protein</fullName>
    </recommendedName>
</protein>
<gene>
    <name evidence="2" type="ORF">FSB_LOCUS29318</name>
</gene>
<dbReference type="PANTHER" id="PTHR48055">
    <property type="entry name" value="LEUCINE-RICH REPEAT RECEPTOR PROTEIN KINASE EMS1"/>
    <property type="match status" value="1"/>
</dbReference>
<evidence type="ECO:0000313" key="2">
    <source>
        <dbReference type="EMBL" id="SPD01436.1"/>
    </source>
</evidence>
<dbReference type="PANTHER" id="PTHR48055:SF9">
    <property type="entry name" value="PROTEIN KINASE DOMAIN-CONTAINING PROTEIN"/>
    <property type="match status" value="1"/>
</dbReference>
<organism evidence="2">
    <name type="scientific">Fagus sylvatica</name>
    <name type="common">Beechnut</name>
    <dbReference type="NCBI Taxonomy" id="28930"/>
    <lineage>
        <taxon>Eukaryota</taxon>
        <taxon>Viridiplantae</taxon>
        <taxon>Streptophyta</taxon>
        <taxon>Embryophyta</taxon>
        <taxon>Tracheophyta</taxon>
        <taxon>Spermatophyta</taxon>
        <taxon>Magnoliopsida</taxon>
        <taxon>eudicotyledons</taxon>
        <taxon>Gunneridae</taxon>
        <taxon>Pentapetalae</taxon>
        <taxon>rosids</taxon>
        <taxon>fabids</taxon>
        <taxon>Fagales</taxon>
        <taxon>Fagaceae</taxon>
        <taxon>Fagus</taxon>
    </lineage>
</organism>
<dbReference type="Gene3D" id="3.30.200.20">
    <property type="entry name" value="Phosphorylase Kinase, domain 1"/>
    <property type="match status" value="1"/>
</dbReference>
<dbReference type="AlphaFoldDB" id="A0A2N9GFX9"/>
<dbReference type="Gene3D" id="1.10.510.10">
    <property type="entry name" value="Transferase(Phosphotransferase) domain 1"/>
    <property type="match status" value="1"/>
</dbReference>
<dbReference type="Pfam" id="PF00069">
    <property type="entry name" value="Pkinase"/>
    <property type="match status" value="1"/>
</dbReference>
<dbReference type="InterPro" id="IPR000719">
    <property type="entry name" value="Prot_kinase_dom"/>
</dbReference>
<dbReference type="Pfam" id="PF19160">
    <property type="entry name" value="SPARK"/>
    <property type="match status" value="1"/>
</dbReference>
<dbReference type="GO" id="GO:0004672">
    <property type="term" value="F:protein kinase activity"/>
    <property type="evidence" value="ECO:0007669"/>
    <property type="project" value="InterPro"/>
</dbReference>
<dbReference type="SUPFAM" id="SSF56112">
    <property type="entry name" value="Protein kinase-like (PK-like)"/>
    <property type="match status" value="1"/>
</dbReference>
<dbReference type="GO" id="GO:0016020">
    <property type="term" value="C:membrane"/>
    <property type="evidence" value="ECO:0007669"/>
    <property type="project" value="TreeGrafter"/>
</dbReference>
<reference evidence="2" key="1">
    <citation type="submission" date="2018-02" db="EMBL/GenBank/DDBJ databases">
        <authorList>
            <person name="Cohen D.B."/>
            <person name="Kent A.D."/>
        </authorList>
    </citation>
    <scope>NUCLEOTIDE SEQUENCE</scope>
</reference>